<evidence type="ECO:0000256" key="1">
    <source>
        <dbReference type="ARBA" id="ARBA00004443"/>
    </source>
</evidence>
<dbReference type="HOGENOM" id="CLU_111660_2_0_1"/>
<evidence type="ECO:0000256" key="2">
    <source>
        <dbReference type="ARBA" id="ARBA00009508"/>
    </source>
</evidence>
<comment type="similarity">
    <text evidence="2">Belongs to the complex I LYR family.</text>
</comment>
<gene>
    <name evidence="10" type="ORF">SCLCIDRAFT_453754</name>
</gene>
<evidence type="ECO:0000256" key="7">
    <source>
        <dbReference type="ARBA" id="ARBA00023128"/>
    </source>
</evidence>
<dbReference type="InterPro" id="IPR016488">
    <property type="entry name" value="NADH_Ub_cplx-1_asu_su-6"/>
</dbReference>
<keyword evidence="5" id="KW-0999">Mitochondrion inner membrane</keyword>
<evidence type="ECO:0000256" key="8">
    <source>
        <dbReference type="ARBA" id="ARBA00023136"/>
    </source>
</evidence>
<dbReference type="InterPro" id="IPR008011">
    <property type="entry name" value="Complex1_LYR_dom"/>
</dbReference>
<dbReference type="EMBL" id="KN822185">
    <property type="protein sequence ID" value="KIM53263.1"/>
    <property type="molecule type" value="Genomic_DNA"/>
</dbReference>
<dbReference type="AlphaFoldDB" id="A0A0C2YUC8"/>
<comment type="subcellular location">
    <subcellularLocation>
        <location evidence="1">Mitochondrion inner membrane</location>
        <topology evidence="1">Peripheral membrane protein</topology>
        <orientation evidence="1">Matrix side</orientation>
    </subcellularLocation>
</comment>
<keyword evidence="11" id="KW-1185">Reference proteome</keyword>
<dbReference type="STRING" id="1036808.A0A0C2YUC8"/>
<keyword evidence="4" id="KW-0679">Respiratory chain</keyword>
<feature type="domain" description="Complex 1 LYR protein" evidence="9">
    <location>
        <begin position="24"/>
        <end position="85"/>
    </location>
</feature>
<evidence type="ECO:0000256" key="6">
    <source>
        <dbReference type="ARBA" id="ARBA00022982"/>
    </source>
</evidence>
<accession>A0A0C2YUC8</accession>
<evidence type="ECO:0000259" key="9">
    <source>
        <dbReference type="Pfam" id="PF05347"/>
    </source>
</evidence>
<keyword evidence="6" id="KW-0249">Electron transport</keyword>
<dbReference type="PANTHER" id="PTHR12964">
    <property type="entry name" value="NADH-UBIQUINONE OXIDOREDUCTASE B14 SUBUNIT"/>
    <property type="match status" value="1"/>
</dbReference>
<keyword evidence="3" id="KW-0813">Transport</keyword>
<evidence type="ECO:0000256" key="5">
    <source>
        <dbReference type="ARBA" id="ARBA00022792"/>
    </source>
</evidence>
<dbReference type="CDD" id="cd20266">
    <property type="entry name" value="Complex1_LYR_NDUFA6_LYRM6"/>
    <property type="match status" value="1"/>
</dbReference>
<sequence length="132" mass="15065">MTTIPSRLAQLSRISSSPAEARLRVIDLYRAWVRAAPEIVELYALPVTPAYVRHCIRQKFEANRHVTDQRAIEVLILKGGQELQESINCWKQPDHVMGLLLKQNERPQRSFLQKFYEGRDEDAVLPAASGVV</sequence>
<reference evidence="10 11" key="1">
    <citation type="submission" date="2014-04" db="EMBL/GenBank/DDBJ databases">
        <authorList>
            <consortium name="DOE Joint Genome Institute"/>
            <person name="Kuo A."/>
            <person name="Kohler A."/>
            <person name="Nagy L.G."/>
            <person name="Floudas D."/>
            <person name="Copeland A."/>
            <person name="Barry K.W."/>
            <person name="Cichocki N."/>
            <person name="Veneault-Fourrey C."/>
            <person name="LaButti K."/>
            <person name="Lindquist E.A."/>
            <person name="Lipzen A."/>
            <person name="Lundell T."/>
            <person name="Morin E."/>
            <person name="Murat C."/>
            <person name="Sun H."/>
            <person name="Tunlid A."/>
            <person name="Henrissat B."/>
            <person name="Grigoriev I.V."/>
            <person name="Hibbett D.S."/>
            <person name="Martin F."/>
            <person name="Nordberg H.P."/>
            <person name="Cantor M.N."/>
            <person name="Hua S.X."/>
        </authorList>
    </citation>
    <scope>NUCLEOTIDE SEQUENCE [LARGE SCALE GENOMIC DNA]</scope>
    <source>
        <strain evidence="10 11">Foug A</strain>
    </source>
</reference>
<dbReference type="GO" id="GO:0005743">
    <property type="term" value="C:mitochondrial inner membrane"/>
    <property type="evidence" value="ECO:0007669"/>
    <property type="project" value="UniProtKB-SubCell"/>
</dbReference>
<evidence type="ECO:0000256" key="4">
    <source>
        <dbReference type="ARBA" id="ARBA00022660"/>
    </source>
</evidence>
<keyword evidence="8" id="KW-0472">Membrane</keyword>
<reference evidence="11" key="2">
    <citation type="submission" date="2015-01" db="EMBL/GenBank/DDBJ databases">
        <title>Evolutionary Origins and Diversification of the Mycorrhizal Mutualists.</title>
        <authorList>
            <consortium name="DOE Joint Genome Institute"/>
            <consortium name="Mycorrhizal Genomics Consortium"/>
            <person name="Kohler A."/>
            <person name="Kuo A."/>
            <person name="Nagy L.G."/>
            <person name="Floudas D."/>
            <person name="Copeland A."/>
            <person name="Barry K.W."/>
            <person name="Cichocki N."/>
            <person name="Veneault-Fourrey C."/>
            <person name="LaButti K."/>
            <person name="Lindquist E.A."/>
            <person name="Lipzen A."/>
            <person name="Lundell T."/>
            <person name="Morin E."/>
            <person name="Murat C."/>
            <person name="Riley R."/>
            <person name="Ohm R."/>
            <person name="Sun H."/>
            <person name="Tunlid A."/>
            <person name="Henrissat B."/>
            <person name="Grigoriev I.V."/>
            <person name="Hibbett D.S."/>
            <person name="Martin F."/>
        </authorList>
    </citation>
    <scope>NUCLEOTIDE SEQUENCE [LARGE SCALE GENOMIC DNA]</scope>
    <source>
        <strain evidence="11">Foug A</strain>
    </source>
</reference>
<dbReference type="GO" id="GO:0045271">
    <property type="term" value="C:respiratory chain complex I"/>
    <property type="evidence" value="ECO:0007669"/>
    <property type="project" value="InterPro"/>
</dbReference>
<dbReference type="PANTHER" id="PTHR12964:SF0">
    <property type="entry name" value="NADH DEHYDROGENASE [UBIQUINONE] 1 ALPHA SUBCOMPLEX SUBUNIT 6"/>
    <property type="match status" value="1"/>
</dbReference>
<organism evidence="10 11">
    <name type="scientific">Scleroderma citrinum Foug A</name>
    <dbReference type="NCBI Taxonomy" id="1036808"/>
    <lineage>
        <taxon>Eukaryota</taxon>
        <taxon>Fungi</taxon>
        <taxon>Dikarya</taxon>
        <taxon>Basidiomycota</taxon>
        <taxon>Agaricomycotina</taxon>
        <taxon>Agaricomycetes</taxon>
        <taxon>Agaricomycetidae</taxon>
        <taxon>Boletales</taxon>
        <taxon>Sclerodermatineae</taxon>
        <taxon>Sclerodermataceae</taxon>
        <taxon>Scleroderma</taxon>
    </lineage>
</organism>
<dbReference type="GO" id="GO:0006979">
    <property type="term" value="P:response to oxidative stress"/>
    <property type="evidence" value="ECO:0007669"/>
    <property type="project" value="TreeGrafter"/>
</dbReference>
<keyword evidence="7" id="KW-0496">Mitochondrion</keyword>
<evidence type="ECO:0000256" key="3">
    <source>
        <dbReference type="ARBA" id="ARBA00022448"/>
    </source>
</evidence>
<dbReference type="Pfam" id="PF05347">
    <property type="entry name" value="Complex1_LYR"/>
    <property type="match status" value="1"/>
</dbReference>
<dbReference type="InParanoid" id="A0A0C2YUC8"/>
<evidence type="ECO:0000313" key="11">
    <source>
        <dbReference type="Proteomes" id="UP000053989"/>
    </source>
</evidence>
<dbReference type="Proteomes" id="UP000053989">
    <property type="component" value="Unassembled WGS sequence"/>
</dbReference>
<dbReference type="InterPro" id="IPR045299">
    <property type="entry name" value="Complex1_LYR_NDUFA6_LYRM6"/>
</dbReference>
<evidence type="ECO:0000313" key="10">
    <source>
        <dbReference type="EMBL" id="KIM53263.1"/>
    </source>
</evidence>
<name>A0A0C2YUC8_9AGAM</name>
<dbReference type="OrthoDB" id="14535at2759"/>
<protein>
    <recommendedName>
        <fullName evidence="9">Complex 1 LYR protein domain-containing protein</fullName>
    </recommendedName>
</protein>
<proteinExistence type="inferred from homology"/>